<gene>
    <name evidence="2" type="ORF">CC86DRAFT_402862</name>
</gene>
<keyword evidence="1" id="KW-1133">Transmembrane helix</keyword>
<accession>A0A6A7ADX0</accession>
<keyword evidence="1" id="KW-0472">Membrane</keyword>
<dbReference type="EMBL" id="MU006219">
    <property type="protein sequence ID" value="KAF2830857.1"/>
    <property type="molecule type" value="Genomic_DNA"/>
</dbReference>
<evidence type="ECO:0000313" key="3">
    <source>
        <dbReference type="Proteomes" id="UP000799424"/>
    </source>
</evidence>
<keyword evidence="3" id="KW-1185">Reference proteome</keyword>
<protein>
    <submittedName>
        <fullName evidence="2">Uncharacterized protein</fullName>
    </submittedName>
</protein>
<feature type="transmembrane region" description="Helical" evidence="1">
    <location>
        <begin position="46"/>
        <end position="72"/>
    </location>
</feature>
<dbReference type="AlphaFoldDB" id="A0A6A7ADX0"/>
<evidence type="ECO:0000256" key="1">
    <source>
        <dbReference type="SAM" id="Phobius"/>
    </source>
</evidence>
<feature type="transmembrane region" description="Helical" evidence="1">
    <location>
        <begin position="84"/>
        <end position="105"/>
    </location>
</feature>
<evidence type="ECO:0000313" key="2">
    <source>
        <dbReference type="EMBL" id="KAF2830857.1"/>
    </source>
</evidence>
<dbReference type="Proteomes" id="UP000799424">
    <property type="component" value="Unassembled WGS sequence"/>
</dbReference>
<organism evidence="2 3">
    <name type="scientific">Ophiobolus disseminans</name>
    <dbReference type="NCBI Taxonomy" id="1469910"/>
    <lineage>
        <taxon>Eukaryota</taxon>
        <taxon>Fungi</taxon>
        <taxon>Dikarya</taxon>
        <taxon>Ascomycota</taxon>
        <taxon>Pezizomycotina</taxon>
        <taxon>Dothideomycetes</taxon>
        <taxon>Pleosporomycetidae</taxon>
        <taxon>Pleosporales</taxon>
        <taxon>Pleosporineae</taxon>
        <taxon>Phaeosphaeriaceae</taxon>
        <taxon>Ophiobolus</taxon>
    </lineage>
</organism>
<reference evidence="2" key="1">
    <citation type="journal article" date="2020" name="Stud. Mycol.">
        <title>101 Dothideomycetes genomes: a test case for predicting lifestyles and emergence of pathogens.</title>
        <authorList>
            <person name="Haridas S."/>
            <person name="Albert R."/>
            <person name="Binder M."/>
            <person name="Bloem J."/>
            <person name="Labutti K."/>
            <person name="Salamov A."/>
            <person name="Andreopoulos B."/>
            <person name="Baker S."/>
            <person name="Barry K."/>
            <person name="Bills G."/>
            <person name="Bluhm B."/>
            <person name="Cannon C."/>
            <person name="Castanera R."/>
            <person name="Culley D."/>
            <person name="Daum C."/>
            <person name="Ezra D."/>
            <person name="Gonzalez J."/>
            <person name="Henrissat B."/>
            <person name="Kuo A."/>
            <person name="Liang C."/>
            <person name="Lipzen A."/>
            <person name="Lutzoni F."/>
            <person name="Magnuson J."/>
            <person name="Mondo S."/>
            <person name="Nolan M."/>
            <person name="Ohm R."/>
            <person name="Pangilinan J."/>
            <person name="Park H.-J."/>
            <person name="Ramirez L."/>
            <person name="Alfaro M."/>
            <person name="Sun H."/>
            <person name="Tritt A."/>
            <person name="Yoshinaga Y."/>
            <person name="Zwiers L.-H."/>
            <person name="Turgeon B."/>
            <person name="Goodwin S."/>
            <person name="Spatafora J."/>
            <person name="Crous P."/>
            <person name="Grigoriev I."/>
        </authorList>
    </citation>
    <scope>NUCLEOTIDE SEQUENCE</scope>
    <source>
        <strain evidence="2">CBS 113818</strain>
    </source>
</reference>
<sequence length="136" mass="15010">MSPPTDAWLPTRPPLTPSIIHFTLHTMLLVASASALGTLLHLSLKFGVMIGFGYMTAVPALLLSSLEAGFVAQQKFRVRMQKTAAWRCAVYGCMALFCCVGWVLVMGFDLEGYNDERVALADWWRREAGWMLAGIA</sequence>
<proteinExistence type="predicted"/>
<name>A0A6A7ADX0_9PLEO</name>
<keyword evidence="1" id="KW-0812">Transmembrane</keyword>